<organism evidence="1 2">
    <name type="scientific">Streptococcus sanguinis SK115</name>
    <dbReference type="NCBI Taxonomy" id="888810"/>
    <lineage>
        <taxon>Bacteria</taxon>
        <taxon>Bacillati</taxon>
        <taxon>Bacillota</taxon>
        <taxon>Bacilli</taxon>
        <taxon>Lactobacillales</taxon>
        <taxon>Streptococcaceae</taxon>
        <taxon>Streptococcus</taxon>
    </lineage>
</organism>
<reference evidence="1 2" key="1">
    <citation type="submission" date="2011-02" db="EMBL/GenBank/DDBJ databases">
        <authorList>
            <person name="Muzny D."/>
            <person name="Qin X."/>
            <person name="Deng J."/>
            <person name="Jiang H."/>
            <person name="Liu Y."/>
            <person name="Qu J."/>
            <person name="Song X.-Z."/>
            <person name="Zhang L."/>
            <person name="Thornton R."/>
            <person name="Coyle M."/>
            <person name="Francisco L."/>
            <person name="Jackson L."/>
            <person name="Javaid M."/>
            <person name="Korchina V."/>
            <person name="Kovar C."/>
            <person name="Mata R."/>
            <person name="Mathew T."/>
            <person name="Ngo R."/>
            <person name="Nguyen L."/>
            <person name="Nguyen N."/>
            <person name="Okwuonu G."/>
            <person name="Ongeri F."/>
            <person name="Pham C."/>
            <person name="Simmons D."/>
            <person name="Wilczek-Boney K."/>
            <person name="Hale W."/>
            <person name="Jakkamsetti A."/>
            <person name="Pham P."/>
            <person name="Ruth R."/>
            <person name="San Lucas F."/>
            <person name="Warren J."/>
            <person name="Zhang J."/>
            <person name="Zhao Z."/>
            <person name="Zhou C."/>
            <person name="Zhu D."/>
            <person name="Lee S."/>
            <person name="Bess C."/>
            <person name="Blankenburg K."/>
            <person name="Forbes L."/>
            <person name="Fu Q."/>
            <person name="Gubbala S."/>
            <person name="Hirani K."/>
            <person name="Jayaseelan J.C."/>
            <person name="Lara F."/>
            <person name="Munidasa M."/>
            <person name="Palculict T."/>
            <person name="Patil S."/>
            <person name="Pu L.-L."/>
            <person name="Saada N."/>
            <person name="Tang L."/>
            <person name="Weissenberger G."/>
            <person name="Zhu Y."/>
            <person name="Hemphill L."/>
            <person name="Shang Y."/>
            <person name="Youmans B."/>
            <person name="Ayvaz T."/>
            <person name="Ross M."/>
            <person name="Santibanez J."/>
            <person name="Aqrawi P."/>
            <person name="Gross S."/>
            <person name="Joshi V."/>
            <person name="Fowler G."/>
            <person name="Nazareth L."/>
            <person name="Reid J."/>
            <person name="Worley K."/>
            <person name="Petrosino J."/>
            <person name="Highlander S."/>
            <person name="Gibbs R."/>
        </authorList>
    </citation>
    <scope>NUCLEOTIDE SEQUENCE [LARGE SCALE GENOMIC DNA]</scope>
    <source>
        <strain evidence="1 2">SK115</strain>
    </source>
</reference>
<dbReference type="AlphaFoldDB" id="F0I6C1"/>
<evidence type="ECO:0000313" key="2">
    <source>
        <dbReference type="Proteomes" id="UP000003351"/>
    </source>
</evidence>
<dbReference type="HOGENOM" id="CLU_3277528_0_0_9"/>
<dbReference type="PATRIC" id="fig|888810.3.peg.345"/>
<comment type="caution">
    <text evidence="1">The sequence shown here is derived from an EMBL/GenBank/DDBJ whole genome shotgun (WGS) entry which is preliminary data.</text>
</comment>
<gene>
    <name evidence="1" type="ORF">HMPREF9382_0354</name>
</gene>
<sequence length="41" mass="5072">MDFLQKKSYLEEFQNLFLQLVEESERDHVRFEEDFMPFGKA</sequence>
<dbReference type="Proteomes" id="UP000003351">
    <property type="component" value="Unassembled WGS sequence"/>
</dbReference>
<proteinExistence type="predicted"/>
<dbReference type="EMBL" id="AEXW01000004">
    <property type="protein sequence ID" value="EGD32421.1"/>
    <property type="molecule type" value="Genomic_DNA"/>
</dbReference>
<evidence type="ECO:0000313" key="1">
    <source>
        <dbReference type="EMBL" id="EGD32421.1"/>
    </source>
</evidence>
<accession>F0I6C1</accession>
<protein>
    <submittedName>
        <fullName evidence="1">Uncharacterized protein</fullName>
    </submittedName>
</protein>
<name>F0I6C1_STRSA</name>